<comment type="caution">
    <text evidence="1">The sequence shown here is derived from an EMBL/GenBank/DDBJ whole genome shotgun (WGS) entry which is preliminary data.</text>
</comment>
<dbReference type="RefSeq" id="WP_189381401.1">
    <property type="nucleotide sequence ID" value="NZ_BMYI01000008.1"/>
</dbReference>
<accession>A0ABQ3FK24</accession>
<dbReference type="Proteomes" id="UP000658305">
    <property type="component" value="Unassembled WGS sequence"/>
</dbReference>
<reference evidence="2" key="1">
    <citation type="journal article" date="2019" name="Int. J. Syst. Evol. Microbiol.">
        <title>The Global Catalogue of Microorganisms (GCM) 10K type strain sequencing project: providing services to taxonomists for standard genome sequencing and annotation.</title>
        <authorList>
            <consortium name="The Broad Institute Genomics Platform"/>
            <consortium name="The Broad Institute Genome Sequencing Center for Infectious Disease"/>
            <person name="Wu L."/>
            <person name="Ma J."/>
        </authorList>
    </citation>
    <scope>NUCLEOTIDE SEQUENCE [LARGE SCALE GENOMIC DNA]</scope>
    <source>
        <strain evidence="2">KCTC 23298</strain>
    </source>
</reference>
<name>A0ABQ3FK24_9RHOB</name>
<dbReference type="EMBL" id="BMYI01000008">
    <property type="protein sequence ID" value="GHC26762.1"/>
    <property type="molecule type" value="Genomic_DNA"/>
</dbReference>
<evidence type="ECO:0000313" key="2">
    <source>
        <dbReference type="Proteomes" id="UP000658305"/>
    </source>
</evidence>
<organism evidence="1 2">
    <name type="scientific">Gemmobacter nanjingensis</name>
    <dbReference type="NCBI Taxonomy" id="488454"/>
    <lineage>
        <taxon>Bacteria</taxon>
        <taxon>Pseudomonadati</taxon>
        <taxon>Pseudomonadota</taxon>
        <taxon>Alphaproteobacteria</taxon>
        <taxon>Rhodobacterales</taxon>
        <taxon>Paracoccaceae</taxon>
        <taxon>Gemmobacter</taxon>
    </lineage>
</organism>
<keyword evidence="2" id="KW-1185">Reference proteome</keyword>
<proteinExistence type="predicted"/>
<protein>
    <submittedName>
        <fullName evidence="1">Uncharacterized protein</fullName>
    </submittedName>
</protein>
<evidence type="ECO:0000313" key="1">
    <source>
        <dbReference type="EMBL" id="GHC26762.1"/>
    </source>
</evidence>
<gene>
    <name evidence="1" type="ORF">GCM10007291_28410</name>
</gene>
<sequence>MICFLDPEQQAALRNGTHLTALAGTLAALTGSAAAMRKVQECLEREGMAP</sequence>